<name>A0A3B0V6Z8_9ZZZZ</name>
<dbReference type="PROSITE" id="PS51257">
    <property type="entry name" value="PROKAR_LIPOPROTEIN"/>
    <property type="match status" value="1"/>
</dbReference>
<evidence type="ECO:0008006" key="3">
    <source>
        <dbReference type="Google" id="ProtNLM"/>
    </source>
</evidence>
<evidence type="ECO:0000256" key="1">
    <source>
        <dbReference type="SAM" id="MobiDB-lite"/>
    </source>
</evidence>
<dbReference type="InterPro" id="IPR011990">
    <property type="entry name" value="TPR-like_helical_dom_sf"/>
</dbReference>
<evidence type="ECO:0000313" key="2">
    <source>
        <dbReference type="EMBL" id="VAW36690.1"/>
    </source>
</evidence>
<gene>
    <name evidence="2" type="ORF">MNBD_DELTA02-660</name>
</gene>
<dbReference type="SUPFAM" id="SSF48452">
    <property type="entry name" value="TPR-like"/>
    <property type="match status" value="1"/>
</dbReference>
<sequence>MNFRSHITAALVLTATLLALSACAPTIRIKRLKPARVNAAAHLSKITVLTFEGQGGERLSSRLKEALEDIYVDGEPYFSIVGEDTFYKLASSQKCGACRGEKHILSLAAATGADAVLAGSVTQDSCTAELYEKKETRCIRRTILEKNENPVCTQWADFFIPCVRNTATYEFEVRLVEIETGQYLYTDSFGSTRQNRACLRNRHTGSYRASLIELTDSRLASRQCRAEWKRDLINRAYEDAVARAEKKITRNIAPYYESAKIPIMTSAAGISDAKSKTLFTRAIKLAKNRNLTKACTLWKEAGTMNPDAPSLNYNLGVCAEFKNELGRAEELYRRSAALLGGANDMMLAAFKRIDRNKKDMNVLERQLDEQSKNRNRKKTKRPLPRPGAQEGTTK</sequence>
<organism evidence="2">
    <name type="scientific">hydrothermal vent metagenome</name>
    <dbReference type="NCBI Taxonomy" id="652676"/>
    <lineage>
        <taxon>unclassified sequences</taxon>
        <taxon>metagenomes</taxon>
        <taxon>ecological metagenomes</taxon>
    </lineage>
</organism>
<dbReference type="Gene3D" id="1.25.40.10">
    <property type="entry name" value="Tetratricopeptide repeat domain"/>
    <property type="match status" value="1"/>
</dbReference>
<proteinExistence type="predicted"/>
<feature type="compositionally biased region" description="Basic residues" evidence="1">
    <location>
        <begin position="373"/>
        <end position="383"/>
    </location>
</feature>
<dbReference type="AlphaFoldDB" id="A0A3B0V6Z8"/>
<accession>A0A3B0V6Z8</accession>
<reference evidence="2" key="1">
    <citation type="submission" date="2018-06" db="EMBL/GenBank/DDBJ databases">
        <authorList>
            <person name="Zhirakovskaya E."/>
        </authorList>
    </citation>
    <scope>NUCLEOTIDE SEQUENCE</scope>
</reference>
<dbReference type="EMBL" id="UOEZ01000043">
    <property type="protein sequence ID" value="VAW36690.1"/>
    <property type="molecule type" value="Genomic_DNA"/>
</dbReference>
<protein>
    <recommendedName>
        <fullName evidence="3">Tetratricopeptide repeat protein</fullName>
    </recommendedName>
</protein>
<feature type="region of interest" description="Disordered" evidence="1">
    <location>
        <begin position="364"/>
        <end position="394"/>
    </location>
</feature>